<dbReference type="Gene3D" id="3.90.199.10">
    <property type="entry name" value="Topoisomerase II, domain 5"/>
    <property type="match status" value="1"/>
</dbReference>
<dbReference type="EC" id="5.99.1.3" evidence="9"/>
<evidence type="ECO:0000256" key="7">
    <source>
        <dbReference type="SAM" id="MobiDB-lite"/>
    </source>
</evidence>
<evidence type="ECO:0000256" key="5">
    <source>
        <dbReference type="ARBA" id="ARBA00023235"/>
    </source>
</evidence>
<accession>A0A0A2FF04</accession>
<dbReference type="GO" id="GO:0003677">
    <property type="term" value="F:DNA binding"/>
    <property type="evidence" value="ECO:0007669"/>
    <property type="project" value="UniProtKB-UniRule"/>
</dbReference>
<comment type="similarity">
    <text evidence="2">Belongs to the type II topoisomerase GyrA/ParC subunit family.</text>
</comment>
<dbReference type="PANTHER" id="PTHR43493">
    <property type="entry name" value="DNA GYRASE/TOPOISOMERASE SUBUNIT A"/>
    <property type="match status" value="1"/>
</dbReference>
<keyword evidence="5 6" id="KW-0413">Isomerase</keyword>
<sequence>MTEYDEELPGEIGSEQAEADTLEAADAKSEYLPETTASVMKNLGGMYRSWFLDYASYVILERAVPHIEDGLKPVQRRVLYAMHVLGPERMTKVAKIVGATMAYHPHGDASINDALVQLGQKGYLIDMQGNWGNIFTGDSAAAGRYIEARLSLFAQEVLFDDKITDWKRTYDGSADEPVALPVKFPLLLLQGAEGIAVGLSSKILPHNFCEIIEAACHYLRGEDFELYPDFPTGGLVDVSGYADGRRGGRVKSRARIGKIDNRTLSISELPAGKTTSSLIDSILKANERGKIKIKQVVDMTASEVDIRVYLPAGVSGDKTIDALYAFTDCEVNLWPNACVIRDERPEFLSVGELLRMSVDRTRELLRMELQHRLNEHEQQYMAASLERIFIEERIYKDQAFEEAPDEPSVLVHIDRRLEPWKENLLRPVTEEDLRRLLEIRMARILRFNIPKHEAMMLELERKIDELKKNIAGIVAYTIRWYEHLAEQYGEAYPRRSQLVSWTQIEATKVVALDQKLYINREENFIGTALKESEFVCNCSDLDEFIIFFRDGRYMVSKVEEKKFVGRGEVIHIDRFERSRERTVYNVIYRDGKKSPFYIKRFNITSYVRDREYDLTQGKAGSKVVYFSVNRNAEAETVKIILKPRPRQRILVFEKDFSDILIKARTARGNLLTRAEVHKISLKEKGASTLGARQIWFDRDVMRLNYDGQGELIGSFKPEDKMLVILSPGECYLTDCSDTNHYESNVSRIEIYHPDKVWTAVYYNAEQGFVYLKRFVMEGDQRMRIQGDDESSRLLLLTDTPYPYLEARFAGADIDRPPLRIEAESFVGIKSIKAKGKRVSTYEIDKVEELEPLRQPEETSLPQDSVSSDTENTEEDEDSITDMEWRDRILGVPRLDFSEETLTEEEDK</sequence>
<dbReference type="RefSeq" id="WP_023940685.1">
    <property type="nucleotide sequence ID" value="NZ_JQJB01000008.1"/>
</dbReference>
<evidence type="ECO:0000256" key="6">
    <source>
        <dbReference type="PROSITE-ProRule" id="PRU01384"/>
    </source>
</evidence>
<reference evidence="9 10" key="1">
    <citation type="submission" date="2018-06" db="EMBL/GenBank/DDBJ databases">
        <authorList>
            <consortium name="Pathogen Informatics"/>
            <person name="Doyle S."/>
        </authorList>
    </citation>
    <scope>NUCLEOTIDE SEQUENCE [LARGE SCALE GENOMIC DNA]</scope>
    <source>
        <strain evidence="9 10">NCTC12858</strain>
    </source>
</reference>
<protein>
    <submittedName>
        <fullName evidence="9">DNA gyrase subunit A</fullName>
        <ecNumber evidence="9">5.99.1.3</ecNumber>
    </submittedName>
</protein>
<proteinExistence type="inferred from homology"/>
<dbReference type="SUPFAM" id="SSF56719">
    <property type="entry name" value="Type II DNA topoisomerase"/>
    <property type="match status" value="1"/>
</dbReference>
<dbReference type="EMBL" id="LS483447">
    <property type="protein sequence ID" value="SQH72429.1"/>
    <property type="molecule type" value="Genomic_DNA"/>
</dbReference>
<dbReference type="NCBIfam" id="NF007209">
    <property type="entry name" value="PRK09631.1"/>
    <property type="match status" value="1"/>
</dbReference>
<dbReference type="Gene3D" id="1.10.268.10">
    <property type="entry name" value="Topoisomerase, domain 3"/>
    <property type="match status" value="1"/>
</dbReference>
<dbReference type="GO" id="GO:0005524">
    <property type="term" value="F:ATP binding"/>
    <property type="evidence" value="ECO:0007669"/>
    <property type="project" value="InterPro"/>
</dbReference>
<dbReference type="eggNOG" id="COG0188">
    <property type="taxonomic scope" value="Bacteria"/>
</dbReference>
<dbReference type="NCBIfam" id="NF009397">
    <property type="entry name" value="PRK12758.1"/>
    <property type="match status" value="1"/>
</dbReference>
<keyword evidence="3 6" id="KW-0799">Topoisomerase</keyword>
<feature type="active site" description="O-(5'-phospho-DNA)-tyrosine intermediate" evidence="6">
    <location>
        <position position="145"/>
    </location>
</feature>
<dbReference type="OrthoDB" id="9806486at2"/>
<dbReference type="InterPro" id="IPR050220">
    <property type="entry name" value="Type_II_DNA_Topoisomerases"/>
</dbReference>
<dbReference type="InterPro" id="IPR002205">
    <property type="entry name" value="Topo_IIA_dom_A"/>
</dbReference>
<dbReference type="GO" id="GO:0009330">
    <property type="term" value="C:DNA topoisomerase type II (double strand cut, ATP-hydrolyzing) complex"/>
    <property type="evidence" value="ECO:0007669"/>
    <property type="project" value="TreeGrafter"/>
</dbReference>
<evidence type="ECO:0000313" key="9">
    <source>
        <dbReference type="EMBL" id="SQH72429.1"/>
    </source>
</evidence>
<dbReference type="InterPro" id="IPR013760">
    <property type="entry name" value="Topo_IIA-like_dom_sf"/>
</dbReference>
<dbReference type="Pfam" id="PF00521">
    <property type="entry name" value="DNA_topoisoIV"/>
    <property type="match status" value="1"/>
</dbReference>
<dbReference type="SMART" id="SM00434">
    <property type="entry name" value="TOP4c"/>
    <property type="match status" value="1"/>
</dbReference>
<dbReference type="Gene3D" id="3.30.1360.40">
    <property type="match status" value="1"/>
</dbReference>
<gene>
    <name evidence="9" type="primary">gyrA_2</name>
    <name evidence="9" type="ORF">NCTC12858_00247</name>
</gene>
<dbReference type="InterPro" id="IPR013757">
    <property type="entry name" value="Topo_IIA_A_a_sf"/>
</dbReference>
<dbReference type="GO" id="GO:0003918">
    <property type="term" value="F:DNA topoisomerase type II (double strand cut, ATP-hydrolyzing) activity"/>
    <property type="evidence" value="ECO:0007669"/>
    <property type="project" value="UniProtKB-EC"/>
</dbReference>
<comment type="catalytic activity">
    <reaction evidence="1 6">
        <text>ATP-dependent breakage, passage and rejoining of double-stranded DNA.</text>
        <dbReference type="EC" id="5.6.2.2"/>
    </reaction>
</comment>
<name>A0A0A2FF04_9PORP</name>
<evidence type="ECO:0000256" key="1">
    <source>
        <dbReference type="ARBA" id="ARBA00000185"/>
    </source>
</evidence>
<dbReference type="STRING" id="393921.HQ45_06460"/>
<feature type="region of interest" description="Disordered" evidence="7">
    <location>
        <begin position="849"/>
        <end position="884"/>
    </location>
</feature>
<dbReference type="PANTHER" id="PTHR43493:SF5">
    <property type="entry name" value="DNA GYRASE SUBUNIT A, CHLOROPLASTIC_MITOCHONDRIAL"/>
    <property type="match status" value="1"/>
</dbReference>
<dbReference type="Proteomes" id="UP000249300">
    <property type="component" value="Chromosome 1"/>
</dbReference>
<keyword evidence="4 6" id="KW-0238">DNA-binding</keyword>
<evidence type="ECO:0000256" key="3">
    <source>
        <dbReference type="ARBA" id="ARBA00023029"/>
    </source>
</evidence>
<organism evidence="9 10">
    <name type="scientific">Porphyromonas crevioricanis</name>
    <dbReference type="NCBI Taxonomy" id="393921"/>
    <lineage>
        <taxon>Bacteria</taxon>
        <taxon>Pseudomonadati</taxon>
        <taxon>Bacteroidota</taxon>
        <taxon>Bacteroidia</taxon>
        <taxon>Bacteroidales</taxon>
        <taxon>Porphyromonadaceae</taxon>
        <taxon>Porphyromonas</taxon>
    </lineage>
</organism>
<evidence type="ECO:0000259" key="8">
    <source>
        <dbReference type="PROSITE" id="PS52040"/>
    </source>
</evidence>
<dbReference type="PROSITE" id="PS52040">
    <property type="entry name" value="TOPO_IIA"/>
    <property type="match status" value="1"/>
</dbReference>
<evidence type="ECO:0000313" key="10">
    <source>
        <dbReference type="Proteomes" id="UP000249300"/>
    </source>
</evidence>
<feature type="domain" description="Topo IIA-type catalytic" evidence="8">
    <location>
        <begin position="64"/>
        <end position="484"/>
    </location>
</feature>
<evidence type="ECO:0000256" key="4">
    <source>
        <dbReference type="ARBA" id="ARBA00023125"/>
    </source>
</evidence>
<keyword evidence="10" id="KW-1185">Reference proteome</keyword>
<evidence type="ECO:0000256" key="2">
    <source>
        <dbReference type="ARBA" id="ARBA00008263"/>
    </source>
</evidence>
<feature type="compositionally biased region" description="Acidic residues" evidence="7">
    <location>
        <begin position="870"/>
        <end position="880"/>
    </location>
</feature>
<dbReference type="KEGG" id="pcre:NCTC12858_00247"/>
<dbReference type="InterPro" id="IPR013758">
    <property type="entry name" value="Topo_IIA_A/C_ab"/>
</dbReference>
<dbReference type="AlphaFoldDB" id="A0A0A2FF04"/>
<dbReference type="GO" id="GO:0005737">
    <property type="term" value="C:cytoplasm"/>
    <property type="evidence" value="ECO:0007669"/>
    <property type="project" value="TreeGrafter"/>
</dbReference>
<dbReference type="GO" id="GO:0006265">
    <property type="term" value="P:DNA topological change"/>
    <property type="evidence" value="ECO:0007669"/>
    <property type="project" value="UniProtKB-UniRule"/>
</dbReference>